<evidence type="ECO:0000256" key="1">
    <source>
        <dbReference type="SAM" id="Phobius"/>
    </source>
</evidence>
<feature type="transmembrane region" description="Helical" evidence="1">
    <location>
        <begin position="7"/>
        <end position="25"/>
    </location>
</feature>
<dbReference type="Pfam" id="PF02470">
    <property type="entry name" value="MlaD"/>
    <property type="match status" value="1"/>
</dbReference>
<organism evidence="3">
    <name type="scientific">uncultured Aquificaceae bacterium</name>
    <dbReference type="NCBI Taxonomy" id="374108"/>
    <lineage>
        <taxon>Bacteria</taxon>
        <taxon>Pseudomonadati</taxon>
        <taxon>Aquificota</taxon>
        <taxon>Aquificia</taxon>
        <taxon>Aquificales</taxon>
        <taxon>Aquificaceae</taxon>
        <taxon>environmental samples</taxon>
    </lineage>
</organism>
<protein>
    <submittedName>
        <fullName evidence="3">Putative mce related protein</fullName>
    </submittedName>
</protein>
<dbReference type="InterPro" id="IPR003399">
    <property type="entry name" value="Mce/MlaD"/>
</dbReference>
<dbReference type="AlphaFoldDB" id="A0A146JBD1"/>
<keyword evidence="1" id="KW-0472">Membrane</keyword>
<accession>A0A146JBD1</accession>
<evidence type="ECO:0000313" key="3">
    <source>
        <dbReference type="EMBL" id="BAU79798.1"/>
    </source>
</evidence>
<keyword evidence="1" id="KW-0812">Transmembrane</keyword>
<keyword evidence="1" id="KW-1133">Transmembrane helix</keyword>
<dbReference type="InterPro" id="IPR052336">
    <property type="entry name" value="MlaD_Phospholipid_Transporter"/>
</dbReference>
<name>A0A146JBD1_9AQUI</name>
<sequence>MNNSLKVGIFVLTISAILGFLIIKFSGKEFGQSYKDYYVYFTDAQGLSKGADVQVQGVKAGKVEDITFEEGKVKVKFKVRQEIPIYKDAKVSIKTYGLMGDKYIYVDPGNPSSGEIASGSTIQNISKMASTEEMIDQVQIAAKKFAELMDNLNKATGDDRLKKLIEDFDKFAYNTNDLVVENKEDIRQAIANIRSITAELRQQLPSITKNLDETLENTKNITAENKEDIRKLIANLKDLSVALKEKAPKTLDSVDKAASEIEKAVSENRQDLKLSIENIKKASDSLNQILAKVNEGKGTLGKLVNEDDLYNNVNEGVKSLAEPFKVVKESNLEVMMIGEKHTGNKDTKAGAAFRFMPTDDRYYYVGILSNSQGYVDKKEEITSNGITTTYVIKKYGILFDLQYARKVLNLGEYQLWARFGIKDSSADLGGDFVINNNIKLVADVYRFNRKDLINQPNNPQFDFGVEYRFSKYPIFVKFGGSDLLNSSVRGVYIGGGFVFTDNYLKYLLGSLPKVR</sequence>
<dbReference type="PANTHER" id="PTHR33371:SF4">
    <property type="entry name" value="INTERMEMBRANE PHOSPHOLIPID TRANSPORT SYSTEM BINDING PROTEIN MLAD"/>
    <property type="match status" value="1"/>
</dbReference>
<reference evidence="3" key="1">
    <citation type="journal article" date="2016" name="Microbes Environ.">
        <title>In Situ Gene Expression Responsible for Sulfide Oxidation and CO2 Fixation of an Uncultured Large Sausage-Shaped Aquificae Bacterium in a Sulfidic Hot Spring.</title>
        <authorList>
            <person name="Tamazawa S."/>
            <person name="Yamamoto K."/>
            <person name="Takasaki K."/>
            <person name="Mitani Y."/>
            <person name="Hanada S."/>
            <person name="Kamagata Y."/>
            <person name="Tamaki H."/>
        </authorList>
    </citation>
    <scope>NUCLEOTIDE SEQUENCE</scope>
</reference>
<proteinExistence type="predicted"/>
<dbReference type="EMBL" id="LC145141">
    <property type="protein sequence ID" value="BAU79798.1"/>
    <property type="molecule type" value="Genomic_DNA"/>
</dbReference>
<feature type="domain" description="Mce/MlaD" evidence="2">
    <location>
        <begin position="34"/>
        <end position="109"/>
    </location>
</feature>
<evidence type="ECO:0000259" key="2">
    <source>
        <dbReference type="Pfam" id="PF02470"/>
    </source>
</evidence>
<dbReference type="PANTHER" id="PTHR33371">
    <property type="entry name" value="INTERMEMBRANE PHOSPHOLIPID TRANSPORT SYSTEM BINDING PROTEIN MLAD-RELATED"/>
    <property type="match status" value="1"/>
</dbReference>